<gene>
    <name evidence="1" type="ORF">UFOPK3482_00274</name>
</gene>
<dbReference type="AlphaFoldDB" id="A0A6J7EMQ4"/>
<protein>
    <submittedName>
        <fullName evidence="1">Unannotated protein</fullName>
    </submittedName>
</protein>
<dbReference type="EMBL" id="CAFBLZ010000013">
    <property type="protein sequence ID" value="CAB4882988.1"/>
    <property type="molecule type" value="Genomic_DNA"/>
</dbReference>
<proteinExistence type="predicted"/>
<reference evidence="1" key="1">
    <citation type="submission" date="2020-05" db="EMBL/GenBank/DDBJ databases">
        <authorList>
            <person name="Chiriac C."/>
            <person name="Salcher M."/>
            <person name="Ghai R."/>
            <person name="Kavagutti S V."/>
        </authorList>
    </citation>
    <scope>NUCLEOTIDE SEQUENCE</scope>
</reference>
<dbReference type="Pfam" id="PF18986">
    <property type="entry name" value="DUF5719"/>
    <property type="match status" value="1"/>
</dbReference>
<organism evidence="1">
    <name type="scientific">freshwater metagenome</name>
    <dbReference type="NCBI Taxonomy" id="449393"/>
    <lineage>
        <taxon>unclassified sequences</taxon>
        <taxon>metagenomes</taxon>
        <taxon>ecological metagenomes</taxon>
    </lineage>
</organism>
<name>A0A6J7EMQ4_9ZZZZ</name>
<evidence type="ECO:0000313" key="1">
    <source>
        <dbReference type="EMBL" id="CAB4882988.1"/>
    </source>
</evidence>
<accession>A0A6J7EMQ4</accession>
<dbReference type="InterPro" id="IPR043777">
    <property type="entry name" value="DUF5719"/>
</dbReference>
<sequence>MKQRGLQLIAAVVSVLLFSNFISFAGKESRYSESYPAVVCPPNLSGQTSAISLSSTKTPIRKTGISAMKYKESKTRRLAGTNQATVIDARAATPISWQANSGIWAGANTCIAPVTSQWFVGATADVTSKGTLALVNSGLGKALVAITVFTENGVQAEQVIAVKANSFVTLSLASLAPGSKAIAIHVTPQTGRVNAFVTDERGRGLRALGGDTINSVEDTAKNVIIPAIPQQTGRKNSLPHTLRVLIPGEVGAQINVEIISTDGTFSPVGIDGRNIPAGKVVDIPLNVIMKTGKFALHISSDRPLVASVFTKTNSAGKSDFVWSTAVPALVESTYSVAGLAPTLVFTGDVISVDLELTTAKGNHQAVQIRGNGIATYVISDRIRAIRVTKTSPATYAAALISSKSGYGYAPLRPGSVLTRTSIPRSNIRVLIP</sequence>